<dbReference type="PROSITE" id="PS51831">
    <property type="entry name" value="HD"/>
    <property type="match status" value="1"/>
</dbReference>
<keyword evidence="3" id="KW-0808">Transferase</keyword>
<evidence type="ECO:0000256" key="1">
    <source>
        <dbReference type="ARBA" id="ARBA00007476"/>
    </source>
</evidence>
<dbReference type="InterPro" id="IPR006674">
    <property type="entry name" value="HD_domain"/>
</dbReference>
<comment type="similarity">
    <text evidence="1">Belongs to the RelA/SpoT family.</text>
</comment>
<dbReference type="FunFam" id="1.10.3210.10:FF:000001">
    <property type="entry name" value="GTP pyrophosphokinase RelA"/>
    <property type="match status" value="1"/>
</dbReference>
<dbReference type="EMBL" id="UOFJ01000552">
    <property type="protein sequence ID" value="VAW70761.1"/>
    <property type="molecule type" value="Genomic_DNA"/>
</dbReference>
<dbReference type="SMART" id="SM00471">
    <property type="entry name" value="HDc"/>
    <property type="match status" value="1"/>
</dbReference>
<keyword evidence="3" id="KW-0418">Kinase</keyword>
<organism evidence="3">
    <name type="scientific">hydrothermal vent metagenome</name>
    <dbReference type="NCBI Taxonomy" id="652676"/>
    <lineage>
        <taxon>unclassified sequences</taxon>
        <taxon>metagenomes</taxon>
        <taxon>ecological metagenomes</taxon>
    </lineage>
</organism>
<dbReference type="InterPro" id="IPR003607">
    <property type="entry name" value="HD/PDEase_dom"/>
</dbReference>
<accession>A0A3B0XT87</accession>
<reference evidence="3" key="1">
    <citation type="submission" date="2018-06" db="EMBL/GenBank/DDBJ databases">
        <authorList>
            <person name="Zhirakovskaya E."/>
        </authorList>
    </citation>
    <scope>NUCLEOTIDE SEQUENCE</scope>
</reference>
<dbReference type="Pfam" id="PF13328">
    <property type="entry name" value="HD_4"/>
    <property type="match status" value="1"/>
</dbReference>
<dbReference type="Gene3D" id="1.10.3210.10">
    <property type="entry name" value="Hypothetical protein af1432"/>
    <property type="match status" value="1"/>
</dbReference>
<dbReference type="SUPFAM" id="SSF81301">
    <property type="entry name" value="Nucleotidyltransferase"/>
    <property type="match status" value="1"/>
</dbReference>
<dbReference type="PANTHER" id="PTHR21262:SF36">
    <property type="entry name" value="BIFUNCTIONAL (P)PPGPP SYNTHASE_HYDROLASE SPOT"/>
    <property type="match status" value="1"/>
</dbReference>
<dbReference type="SUPFAM" id="SSF109604">
    <property type="entry name" value="HD-domain/PDEase-like"/>
    <property type="match status" value="1"/>
</dbReference>
<keyword evidence="3" id="KW-0378">Hydrolase</keyword>
<dbReference type="GO" id="GO:0042594">
    <property type="term" value="P:response to starvation"/>
    <property type="evidence" value="ECO:0007669"/>
    <property type="project" value="TreeGrafter"/>
</dbReference>
<dbReference type="GO" id="GO:0016301">
    <property type="term" value="F:kinase activity"/>
    <property type="evidence" value="ECO:0007669"/>
    <property type="project" value="UniProtKB-KW"/>
</dbReference>
<dbReference type="Pfam" id="PF04607">
    <property type="entry name" value="RelA_SpoT"/>
    <property type="match status" value="1"/>
</dbReference>
<dbReference type="EC" id="3.1.7.2" evidence="3"/>
<dbReference type="AlphaFoldDB" id="A0A3B0XT87"/>
<evidence type="ECO:0000313" key="3">
    <source>
        <dbReference type="EMBL" id="VAW70761.1"/>
    </source>
</evidence>
<sequence length="299" mass="34447">MAINPEQSSVDVKDLYGDPSRFLISDLCRIVEDYMSTDQVKEVYRAYLYGAQSHEGQFRKTGEPYIYHPIAVARILAEMHMDSKSISAAILHDVIEDTAATKEIVAEKFGDDIAELVDGVSKLTELKFKNKKEQQAINIQKVLMAMARDIRVILIKLADRLHNMRTLGVMRTEKRRRIAKETLDIYVPLARRLGINTLRLELEDLGFRAMYPMRYRILEHTMLQEAGHRKEVIQKIHNGLTARLDEMGIEANVSSRKKHPYSLYKKMCDKSLTYKNIFDVYGMRVIVDSVDDCYRVLGA</sequence>
<name>A0A3B0XT87_9ZZZZ</name>
<dbReference type="InterPro" id="IPR043519">
    <property type="entry name" value="NT_sf"/>
</dbReference>
<dbReference type="GO" id="GO:0015969">
    <property type="term" value="P:guanosine tetraphosphate metabolic process"/>
    <property type="evidence" value="ECO:0007669"/>
    <property type="project" value="InterPro"/>
</dbReference>
<feature type="non-terminal residue" evidence="3">
    <location>
        <position position="299"/>
    </location>
</feature>
<dbReference type="CDD" id="cd00077">
    <property type="entry name" value="HDc"/>
    <property type="match status" value="1"/>
</dbReference>
<dbReference type="GO" id="GO:0005886">
    <property type="term" value="C:plasma membrane"/>
    <property type="evidence" value="ECO:0007669"/>
    <property type="project" value="TreeGrafter"/>
</dbReference>
<dbReference type="GO" id="GO:0008893">
    <property type="term" value="F:guanosine-3',5'-bis(diphosphate) 3'-diphosphatase activity"/>
    <property type="evidence" value="ECO:0007669"/>
    <property type="project" value="UniProtKB-EC"/>
</dbReference>
<dbReference type="Gene3D" id="3.30.460.10">
    <property type="entry name" value="Beta Polymerase, domain 2"/>
    <property type="match status" value="1"/>
</dbReference>
<gene>
    <name evidence="3" type="ORF">MNBD_GAMMA10-920</name>
</gene>
<feature type="domain" description="HD" evidence="2">
    <location>
        <begin position="65"/>
        <end position="164"/>
    </location>
</feature>
<dbReference type="PANTHER" id="PTHR21262">
    <property type="entry name" value="GUANOSINE-3',5'-BIS DIPHOSPHATE 3'-PYROPHOSPHOHYDROLASE"/>
    <property type="match status" value="1"/>
</dbReference>
<dbReference type="EC" id="2.7.6.5" evidence="3"/>
<dbReference type="InterPro" id="IPR007685">
    <property type="entry name" value="RelA_SpoT"/>
</dbReference>
<protein>
    <submittedName>
        <fullName evidence="3">Guanosine-3',5'-bis(Diphosphate) 3'-pyrophosphohydrolase / GTP pyrophosphokinase, (P)ppGpp synthetase II</fullName>
        <ecNumber evidence="3">2.7.6.5</ecNumber>
        <ecNumber evidence="3">3.1.7.2</ecNumber>
    </submittedName>
</protein>
<evidence type="ECO:0000259" key="2">
    <source>
        <dbReference type="PROSITE" id="PS51831"/>
    </source>
</evidence>
<proteinExistence type="inferred from homology"/>
<dbReference type="GO" id="GO:0008728">
    <property type="term" value="F:GTP diphosphokinase activity"/>
    <property type="evidence" value="ECO:0007669"/>
    <property type="project" value="UniProtKB-EC"/>
</dbReference>